<sequence length="133" mass="15213">MVKSTVRFPQEVLDKVEQMVEEGTCSNKSEFQRFAVEYVLSKATDHDPDIVDFDEIWTDIFAEQTEGNIPTAEPASAGDDTFIQVATRVRQFGRREQIQTAEEYIDTHYPASDPRSILLDDILAPYRNQPPDE</sequence>
<organism evidence="1 2">
    <name type="scientific">Haloquadratum walsbyi (strain DSM 16854 / JCM 12705 / C23)</name>
    <dbReference type="NCBI Taxonomy" id="768065"/>
    <lineage>
        <taxon>Archaea</taxon>
        <taxon>Methanobacteriati</taxon>
        <taxon>Methanobacteriota</taxon>
        <taxon>Stenosarchaea group</taxon>
        <taxon>Halobacteria</taxon>
        <taxon>Halobacteriales</taxon>
        <taxon>Haloferacaceae</taxon>
        <taxon>Haloquadratum</taxon>
    </lineage>
</organism>
<name>G0LHD5_HALWC</name>
<evidence type="ECO:0008006" key="3">
    <source>
        <dbReference type="Google" id="ProtNLM"/>
    </source>
</evidence>
<dbReference type="AlphaFoldDB" id="G0LHD5"/>
<gene>
    <name evidence="1" type="ordered locus">Hqrw_2294</name>
</gene>
<dbReference type="EMBL" id="FR746099">
    <property type="protein sequence ID" value="CCC40169.1"/>
    <property type="molecule type" value="Genomic_DNA"/>
</dbReference>
<dbReference type="KEGG" id="hwc:Hqrw_2294"/>
<dbReference type="Proteomes" id="UP000007954">
    <property type="component" value="Chromosome"/>
</dbReference>
<dbReference type="SUPFAM" id="SSF47598">
    <property type="entry name" value="Ribbon-helix-helix"/>
    <property type="match status" value="1"/>
</dbReference>
<dbReference type="InterPro" id="IPR010985">
    <property type="entry name" value="Ribbon_hlx_hlx"/>
</dbReference>
<reference evidence="1 2" key="1">
    <citation type="journal article" date="2011" name="PLoS ONE">
        <title>Haloquadratum walsbyi: limited diversity in a global pond.</title>
        <authorList>
            <person name="Dyall-Smith M."/>
            <person name="Pfeiffer F."/>
            <person name="Klee K."/>
            <person name="Palm P."/>
            <person name="Gross K."/>
            <person name="Schuster S.C."/>
            <person name="Rampp M."/>
            <person name="Oesterhelt D."/>
        </authorList>
    </citation>
    <scope>NUCLEOTIDE SEQUENCE [LARGE SCALE GENOMIC DNA]</scope>
    <source>
        <strain evidence="2">DSM 16854 / JCM 12705 / C23</strain>
    </source>
</reference>
<dbReference type="GeneID" id="12447014"/>
<protein>
    <recommendedName>
        <fullName evidence="3">CopG domain protein</fullName>
    </recommendedName>
</protein>
<proteinExistence type="predicted"/>
<dbReference type="HOGENOM" id="CLU_129661_0_0_2"/>
<accession>G0LHD5</accession>
<dbReference type="GO" id="GO:0006355">
    <property type="term" value="P:regulation of DNA-templated transcription"/>
    <property type="evidence" value="ECO:0007669"/>
    <property type="project" value="InterPro"/>
</dbReference>
<evidence type="ECO:0000313" key="1">
    <source>
        <dbReference type="EMBL" id="CCC40169.1"/>
    </source>
</evidence>
<evidence type="ECO:0000313" key="2">
    <source>
        <dbReference type="Proteomes" id="UP000007954"/>
    </source>
</evidence>
<dbReference type="RefSeq" id="WP_014555872.1">
    <property type="nucleotide sequence ID" value="NC_017459.1"/>
</dbReference>
<dbReference type="CDD" id="cd22231">
    <property type="entry name" value="RHH_NikR_HicB-like"/>
    <property type="match status" value="1"/>
</dbReference>